<reference evidence="11 12" key="1">
    <citation type="submission" date="2018-04" db="EMBL/GenBank/DDBJ databases">
        <authorList>
            <person name="Zhang X."/>
            <person name="Yuan J."/>
            <person name="Li F."/>
            <person name="Xiang J."/>
        </authorList>
    </citation>
    <scope>NUCLEOTIDE SEQUENCE [LARGE SCALE GENOMIC DNA]</scope>
    <source>
        <tissue evidence="11">Muscle</tissue>
    </source>
</reference>
<keyword evidence="6" id="KW-0862">Zinc</keyword>
<dbReference type="InterPro" id="IPR042089">
    <property type="entry name" value="Peptidase_M13_dom_2"/>
</dbReference>
<dbReference type="InterPro" id="IPR000718">
    <property type="entry name" value="Peptidase_M13"/>
</dbReference>
<dbReference type="STRING" id="6689.A0A3R7SPS7"/>
<dbReference type="Gene3D" id="1.10.1380.10">
    <property type="entry name" value="Neutral endopeptidase , domain2"/>
    <property type="match status" value="2"/>
</dbReference>
<dbReference type="Pfam" id="PF01431">
    <property type="entry name" value="Peptidase_M13"/>
    <property type="match status" value="1"/>
</dbReference>
<feature type="domain" description="Peptidase M13 N-terminal" evidence="10">
    <location>
        <begin position="2"/>
        <end position="304"/>
    </location>
</feature>
<evidence type="ECO:0000259" key="10">
    <source>
        <dbReference type="Pfam" id="PF05649"/>
    </source>
</evidence>
<evidence type="ECO:0000259" key="9">
    <source>
        <dbReference type="Pfam" id="PF01431"/>
    </source>
</evidence>
<comment type="caution">
    <text evidence="11">The sequence shown here is derived from an EMBL/GenBank/DDBJ whole genome shotgun (WGS) entry which is preliminary data.</text>
</comment>
<accession>A0A3R7SPS7</accession>
<feature type="region of interest" description="Disordered" evidence="8">
    <location>
        <begin position="105"/>
        <end position="131"/>
    </location>
</feature>
<name>A0A3R7SPS7_PENVA</name>
<dbReference type="InterPro" id="IPR018497">
    <property type="entry name" value="Peptidase_M13_C"/>
</dbReference>
<evidence type="ECO:0000256" key="7">
    <source>
        <dbReference type="ARBA" id="ARBA00023049"/>
    </source>
</evidence>
<keyword evidence="5" id="KW-0378">Hydrolase</keyword>
<dbReference type="EMBL" id="QCYY01002486">
    <property type="protein sequence ID" value="ROT69983.1"/>
    <property type="molecule type" value="Genomic_DNA"/>
</dbReference>
<protein>
    <submittedName>
        <fullName evidence="11">Putative neprilysin-11-like</fullName>
    </submittedName>
</protein>
<evidence type="ECO:0000256" key="3">
    <source>
        <dbReference type="ARBA" id="ARBA00022670"/>
    </source>
</evidence>
<dbReference type="AlphaFoldDB" id="A0A3R7SPS7"/>
<dbReference type="Proteomes" id="UP000283509">
    <property type="component" value="Unassembled WGS sequence"/>
</dbReference>
<keyword evidence="4" id="KW-0479">Metal-binding</keyword>
<dbReference type="PANTHER" id="PTHR11733">
    <property type="entry name" value="ZINC METALLOPROTEASE FAMILY M13 NEPRILYSIN-RELATED"/>
    <property type="match status" value="1"/>
</dbReference>
<dbReference type="GO" id="GO:0016485">
    <property type="term" value="P:protein processing"/>
    <property type="evidence" value="ECO:0007669"/>
    <property type="project" value="TreeGrafter"/>
</dbReference>
<sequence length="488" mass="54843">MDSLGLQPLVTSLNNQGGWPMVTDGWDPPAHFDLAAALVDLRFHQRLSDFWAWVDANVFNVSRRVVYVQAGTVPLGLGLMSQATDAVLDAYRAFMTAAAKELRQELGSSATDERDRGAGAGGGGLRDRVQQDSSWETNVAGIQADLDDGVPGQFNFLAFMKEMFTNTGVTINEDEPVISFKSPFFANLTTMLANTPPHTIANAIGWWWAYDIGRETTYAMRNISFDFQQALTGATEPSPRWEHCLPQANYNLGFALSRAYTSELVEDLRAAFNSLLDENTWMLEDDLAVAREKLAAIDPFVAYPDWIMDDAELTNGYEDLEILSGKEYDNLLAIGNWFDRNSLASLREVPVHSFLFPPTVVNAFYNPQENTIRRLFDKQGNLVQWWSDETIAAYEERAKCFVDQYNGFIPPELIEAGLNISVNGVQTEGENIADNGGIREAYKAYQLYVERYGEEPRLPGLDEFTPDHLFYLGFANVRWFIWCIGVIY</sequence>
<dbReference type="GO" id="GO:0004222">
    <property type="term" value="F:metalloendopeptidase activity"/>
    <property type="evidence" value="ECO:0007669"/>
    <property type="project" value="InterPro"/>
</dbReference>
<evidence type="ECO:0000256" key="6">
    <source>
        <dbReference type="ARBA" id="ARBA00022833"/>
    </source>
</evidence>
<evidence type="ECO:0000256" key="1">
    <source>
        <dbReference type="ARBA" id="ARBA00001947"/>
    </source>
</evidence>
<keyword evidence="3" id="KW-0645">Protease</keyword>
<dbReference type="GO" id="GO:0005886">
    <property type="term" value="C:plasma membrane"/>
    <property type="evidence" value="ECO:0007669"/>
    <property type="project" value="TreeGrafter"/>
</dbReference>
<dbReference type="GO" id="GO:0046872">
    <property type="term" value="F:metal ion binding"/>
    <property type="evidence" value="ECO:0007669"/>
    <property type="project" value="UniProtKB-KW"/>
</dbReference>
<gene>
    <name evidence="11" type="ORF">C7M84_011761</name>
</gene>
<dbReference type="InterPro" id="IPR008753">
    <property type="entry name" value="Peptidase_M13_N"/>
</dbReference>
<evidence type="ECO:0000256" key="4">
    <source>
        <dbReference type="ARBA" id="ARBA00022723"/>
    </source>
</evidence>
<dbReference type="Gene3D" id="3.40.390.10">
    <property type="entry name" value="Collagenase (Catalytic Domain)"/>
    <property type="match status" value="1"/>
</dbReference>
<dbReference type="SUPFAM" id="SSF55486">
    <property type="entry name" value="Metalloproteases ('zincins'), catalytic domain"/>
    <property type="match status" value="1"/>
</dbReference>
<dbReference type="PROSITE" id="PS51885">
    <property type="entry name" value="NEPRILYSIN"/>
    <property type="match status" value="1"/>
</dbReference>
<evidence type="ECO:0000313" key="12">
    <source>
        <dbReference type="Proteomes" id="UP000283509"/>
    </source>
</evidence>
<evidence type="ECO:0000256" key="5">
    <source>
        <dbReference type="ARBA" id="ARBA00022801"/>
    </source>
</evidence>
<evidence type="ECO:0000256" key="2">
    <source>
        <dbReference type="ARBA" id="ARBA00007357"/>
    </source>
</evidence>
<dbReference type="CDD" id="cd08662">
    <property type="entry name" value="M13"/>
    <property type="match status" value="1"/>
</dbReference>
<keyword evidence="12" id="KW-1185">Reference proteome</keyword>
<comment type="cofactor">
    <cofactor evidence="1">
        <name>Zn(2+)</name>
        <dbReference type="ChEBI" id="CHEBI:29105"/>
    </cofactor>
</comment>
<keyword evidence="7" id="KW-0482">Metalloprotease</keyword>
<comment type="similarity">
    <text evidence="2">Belongs to the peptidase M13 family.</text>
</comment>
<dbReference type="OrthoDB" id="6475849at2759"/>
<organism evidence="11 12">
    <name type="scientific">Penaeus vannamei</name>
    <name type="common">Whiteleg shrimp</name>
    <name type="synonym">Litopenaeus vannamei</name>
    <dbReference type="NCBI Taxonomy" id="6689"/>
    <lineage>
        <taxon>Eukaryota</taxon>
        <taxon>Metazoa</taxon>
        <taxon>Ecdysozoa</taxon>
        <taxon>Arthropoda</taxon>
        <taxon>Crustacea</taxon>
        <taxon>Multicrustacea</taxon>
        <taxon>Malacostraca</taxon>
        <taxon>Eumalacostraca</taxon>
        <taxon>Eucarida</taxon>
        <taxon>Decapoda</taxon>
        <taxon>Dendrobranchiata</taxon>
        <taxon>Penaeoidea</taxon>
        <taxon>Penaeidae</taxon>
        <taxon>Penaeus</taxon>
    </lineage>
</organism>
<feature type="domain" description="Peptidase M13 C-terminal" evidence="9">
    <location>
        <begin position="376"/>
        <end position="477"/>
    </location>
</feature>
<dbReference type="InterPro" id="IPR024079">
    <property type="entry name" value="MetalloPept_cat_dom_sf"/>
</dbReference>
<reference evidence="11 12" key="2">
    <citation type="submission" date="2019-01" db="EMBL/GenBank/DDBJ databases">
        <title>The decoding of complex shrimp genome reveals the adaptation for benthos swimmer, frequently molting mechanism and breeding impact on genome.</title>
        <authorList>
            <person name="Sun Y."/>
            <person name="Gao Y."/>
            <person name="Yu Y."/>
        </authorList>
    </citation>
    <scope>NUCLEOTIDE SEQUENCE [LARGE SCALE GENOMIC DNA]</scope>
    <source>
        <tissue evidence="11">Muscle</tissue>
    </source>
</reference>
<dbReference type="Pfam" id="PF05649">
    <property type="entry name" value="Peptidase_M13_N"/>
    <property type="match status" value="1"/>
</dbReference>
<dbReference type="PANTHER" id="PTHR11733:SF237">
    <property type="entry name" value="NEPRILYSIN-LIKE 4"/>
    <property type="match status" value="1"/>
</dbReference>
<evidence type="ECO:0000313" key="11">
    <source>
        <dbReference type="EMBL" id="ROT69983.1"/>
    </source>
</evidence>
<evidence type="ECO:0000256" key="8">
    <source>
        <dbReference type="SAM" id="MobiDB-lite"/>
    </source>
</evidence>
<proteinExistence type="inferred from homology"/>